<comment type="caution">
    <text evidence="2">The sequence shown here is derived from an EMBL/GenBank/DDBJ whole genome shotgun (WGS) entry which is preliminary data.</text>
</comment>
<organism evidence="2 3">
    <name type="scientific">Arthrobacter russicus</name>
    <dbReference type="NCBI Taxonomy" id="172040"/>
    <lineage>
        <taxon>Bacteria</taxon>
        <taxon>Bacillati</taxon>
        <taxon>Actinomycetota</taxon>
        <taxon>Actinomycetes</taxon>
        <taxon>Micrococcales</taxon>
        <taxon>Micrococcaceae</taxon>
        <taxon>Arthrobacter</taxon>
    </lineage>
</organism>
<keyword evidence="1" id="KW-1133">Transmembrane helix</keyword>
<reference evidence="2 3" key="1">
    <citation type="submission" date="2023-07" db="EMBL/GenBank/DDBJ databases">
        <title>Sequencing the genomes of 1000 actinobacteria strains.</title>
        <authorList>
            <person name="Klenk H.-P."/>
        </authorList>
    </citation>
    <scope>NUCLEOTIDE SEQUENCE [LARGE SCALE GENOMIC DNA]</scope>
    <source>
        <strain evidence="2 3">DSM 14555</strain>
    </source>
</reference>
<evidence type="ECO:0000313" key="3">
    <source>
        <dbReference type="Proteomes" id="UP001185069"/>
    </source>
</evidence>
<keyword evidence="1" id="KW-0472">Membrane</keyword>
<evidence type="ECO:0000313" key="2">
    <source>
        <dbReference type="EMBL" id="MDR6268724.1"/>
    </source>
</evidence>
<gene>
    <name evidence="2" type="ORF">JOE69_000962</name>
</gene>
<feature type="transmembrane region" description="Helical" evidence="1">
    <location>
        <begin position="61"/>
        <end position="82"/>
    </location>
</feature>
<name>A0ABU1J998_9MICC</name>
<keyword evidence="1" id="KW-0812">Transmembrane</keyword>
<dbReference type="RefSeq" id="WP_309796557.1">
    <property type="nucleotide sequence ID" value="NZ_BAAAHY010000006.1"/>
</dbReference>
<proteinExistence type="predicted"/>
<sequence length="101" mass="10700">MVDLVVIALISTGLGIIAWAVDRNHDKYGAILPPAAAVVAAMLTWIITISATLGYLPGWTWVPWIASLLIGAAAAVAVTWLLGRSRKQQDTAQLTAILKHG</sequence>
<keyword evidence="3" id="KW-1185">Reference proteome</keyword>
<feature type="transmembrane region" description="Helical" evidence="1">
    <location>
        <begin position="34"/>
        <end position="55"/>
    </location>
</feature>
<dbReference type="Proteomes" id="UP001185069">
    <property type="component" value="Unassembled WGS sequence"/>
</dbReference>
<dbReference type="EMBL" id="JAVDQF010000001">
    <property type="protein sequence ID" value="MDR6268724.1"/>
    <property type="molecule type" value="Genomic_DNA"/>
</dbReference>
<evidence type="ECO:0000256" key="1">
    <source>
        <dbReference type="SAM" id="Phobius"/>
    </source>
</evidence>
<protein>
    <submittedName>
        <fullName evidence="2">Quaternary ammonium compound-resistance protein SugE</fullName>
    </submittedName>
</protein>
<feature type="transmembrane region" description="Helical" evidence="1">
    <location>
        <begin position="6"/>
        <end position="22"/>
    </location>
</feature>
<accession>A0ABU1J998</accession>